<dbReference type="GO" id="GO:0045944">
    <property type="term" value="P:positive regulation of transcription by RNA polymerase II"/>
    <property type="evidence" value="ECO:0007669"/>
    <property type="project" value="TreeGrafter"/>
</dbReference>
<keyword evidence="1" id="KW-0853">WD repeat</keyword>
<dbReference type="PANTHER" id="PTHR15574:SF39">
    <property type="entry name" value="DDB1- AND CUL4-ASSOCIATED FACTOR 6"/>
    <property type="match status" value="1"/>
</dbReference>
<feature type="region of interest" description="Disordered" evidence="3">
    <location>
        <begin position="282"/>
        <end position="336"/>
    </location>
</feature>
<name>A0A7D9EM31_PARCT</name>
<gene>
    <name evidence="4" type="ORF">PACLA_8A055427</name>
</gene>
<dbReference type="PROSITE" id="PS50082">
    <property type="entry name" value="WD_REPEATS_2"/>
    <property type="match status" value="1"/>
</dbReference>
<dbReference type="Pfam" id="PF00400">
    <property type="entry name" value="WD40"/>
    <property type="match status" value="1"/>
</dbReference>
<dbReference type="InterPro" id="IPR045151">
    <property type="entry name" value="DCAF8"/>
</dbReference>
<feature type="compositionally biased region" description="Polar residues" evidence="3">
    <location>
        <begin position="522"/>
        <end position="537"/>
    </location>
</feature>
<dbReference type="PANTHER" id="PTHR15574">
    <property type="entry name" value="WD REPEAT DOMAIN-CONTAINING FAMILY"/>
    <property type="match status" value="1"/>
</dbReference>
<sequence length="903" mass="99934">MERKRSIFFSLNDRACGYTNRTNLHQNVLGSEQLIKRLKCEHLFVGHEGCVNTVAWNDGGDILLSGSDDCKLNIYKLFSTKPVQAIQSGHQANIFSAKFLPCTADTKVASCSGDGVVHYNDVNSHLSYGTNPFRCHTGTTYEVNTTPGDPHTFMSSGEDGTIRLFDVRSKTKCLCDGCKEDVLIDCQKAVTSFSVNPVQPYYVAIGCENSLLRVYDRRSLSTGEPGKEHDKQRGLLYQFKPKALEKRDCRVTSLKYSSDGENLLASYCSDYVYLLDSNPKQADQLQRGMEDETDGPCPNTGNDPPMKRLRLRGDWSDTGPNARPEGEEPGASEDNFVQRMSGYFTRWIEESIRNARRQRRRNPTGSRRRPEGDTEDHEDDPEQSDDGENSETLESALPLTEESCDEQRTQTDSDSDVTETNNDVTETNNDVTGNKDGVTETSNDGTGNKDDVTENMDDVTGSDNDVTNSPIDVANHQNNVTQKGEKVPNRSHNVNDASECKKPRDVNFSRDSSCRSRDEGDVTNSNSNDTRTYYENQARSKNLYRNRRRKRNNASDAIKSEDNTVRNRNKNTESRDPMTSCDDGIHDNMTCNHSNEMRDGELDRDPCGGAKLQSDTSSIRETKPPENEPSPAITSRGLSPTRNLCSEAQNADVGIPACGDNTGIFSTETVDSETVTTGSDTMDSSCCSLLDSTTQASQNSSFENLQSETLGSNCEGLLPDGDNNNLANERTQIGTRRNEPSDIESSENSSAPGISTRVTIPLGTNTRGSETPTMETGPAETASGNHEETVGESSRSVGDDSRRDAAASTIQNFFRFRVKKDFQSIPCDFPVHSNVKQVFKGHRNARTMIKEANFWGDDYVLSGSDCGRIFIWSRKTAEVVMLLEGDQHVVNCVQPHPCAPSKY</sequence>
<feature type="compositionally biased region" description="Low complexity" evidence="3">
    <location>
        <begin position="418"/>
        <end position="432"/>
    </location>
</feature>
<dbReference type="InterPro" id="IPR015943">
    <property type="entry name" value="WD40/YVTN_repeat-like_dom_sf"/>
</dbReference>
<feature type="compositionally biased region" description="Basic and acidic residues" evidence="3">
    <location>
        <begin position="498"/>
        <end position="520"/>
    </location>
</feature>
<keyword evidence="5" id="KW-1185">Reference proteome</keyword>
<dbReference type="GO" id="GO:0005737">
    <property type="term" value="C:cytoplasm"/>
    <property type="evidence" value="ECO:0007669"/>
    <property type="project" value="TreeGrafter"/>
</dbReference>
<feature type="compositionally biased region" description="Basic and acidic residues" evidence="3">
    <location>
        <begin position="558"/>
        <end position="576"/>
    </location>
</feature>
<evidence type="ECO:0000256" key="1">
    <source>
        <dbReference type="ARBA" id="ARBA00022574"/>
    </source>
</evidence>
<feature type="compositionally biased region" description="Polar residues" evidence="3">
    <location>
        <begin position="722"/>
        <end position="735"/>
    </location>
</feature>
<feature type="region of interest" description="Disordered" evidence="3">
    <location>
        <begin position="355"/>
        <end position="642"/>
    </location>
</feature>
<evidence type="ECO:0000256" key="3">
    <source>
        <dbReference type="SAM" id="MobiDB-lite"/>
    </source>
</evidence>
<feature type="compositionally biased region" description="Polar residues" evidence="3">
    <location>
        <begin position="461"/>
        <end position="482"/>
    </location>
</feature>
<dbReference type="Gene3D" id="2.130.10.10">
    <property type="entry name" value="YVTN repeat-like/Quinoprotein amine dehydrogenase"/>
    <property type="match status" value="3"/>
</dbReference>
<keyword evidence="2" id="KW-0677">Repeat</keyword>
<dbReference type="EMBL" id="CACRXK020006817">
    <property type="protein sequence ID" value="CAB4010528.1"/>
    <property type="molecule type" value="Genomic_DNA"/>
</dbReference>
<evidence type="ECO:0000313" key="4">
    <source>
        <dbReference type="EMBL" id="CAB4010528.1"/>
    </source>
</evidence>
<accession>A0A7D9EM31</accession>
<feature type="compositionally biased region" description="Polar residues" evidence="3">
    <location>
        <begin position="746"/>
        <end position="774"/>
    </location>
</feature>
<dbReference type="Proteomes" id="UP001152795">
    <property type="component" value="Unassembled WGS sequence"/>
</dbReference>
<evidence type="ECO:0000313" key="5">
    <source>
        <dbReference type="Proteomes" id="UP001152795"/>
    </source>
</evidence>
<dbReference type="SMART" id="SM00320">
    <property type="entry name" value="WD40"/>
    <property type="match status" value="6"/>
</dbReference>
<feature type="compositionally biased region" description="Acidic residues" evidence="3">
    <location>
        <begin position="373"/>
        <end position="391"/>
    </location>
</feature>
<feature type="region of interest" description="Disordered" evidence="3">
    <location>
        <begin position="711"/>
        <end position="803"/>
    </location>
</feature>
<dbReference type="SUPFAM" id="SSF50978">
    <property type="entry name" value="WD40 repeat-like"/>
    <property type="match status" value="1"/>
</dbReference>
<comment type="caution">
    <text evidence="4">The sequence shown here is derived from an EMBL/GenBank/DDBJ whole genome shotgun (WGS) entry which is preliminary data.</text>
</comment>
<dbReference type="InterPro" id="IPR036322">
    <property type="entry name" value="WD40_repeat_dom_sf"/>
</dbReference>
<dbReference type="GO" id="GO:0080008">
    <property type="term" value="C:Cul4-RING E3 ubiquitin ligase complex"/>
    <property type="evidence" value="ECO:0007669"/>
    <property type="project" value="TreeGrafter"/>
</dbReference>
<organism evidence="4 5">
    <name type="scientific">Paramuricea clavata</name>
    <name type="common">Red gorgonian</name>
    <name type="synonym">Violescent sea-whip</name>
    <dbReference type="NCBI Taxonomy" id="317549"/>
    <lineage>
        <taxon>Eukaryota</taxon>
        <taxon>Metazoa</taxon>
        <taxon>Cnidaria</taxon>
        <taxon>Anthozoa</taxon>
        <taxon>Octocorallia</taxon>
        <taxon>Malacalcyonacea</taxon>
        <taxon>Plexauridae</taxon>
        <taxon>Paramuricea</taxon>
    </lineage>
</organism>
<protein>
    <submittedName>
        <fullName evidence="4">DDB1- and CUL4-associated factor 6-like</fullName>
    </submittedName>
</protein>
<proteinExistence type="predicted"/>
<evidence type="ECO:0000256" key="2">
    <source>
        <dbReference type="ARBA" id="ARBA00022737"/>
    </source>
</evidence>
<dbReference type="OrthoDB" id="4869960at2759"/>
<feature type="compositionally biased region" description="Basic and acidic residues" evidence="3">
    <location>
        <begin position="595"/>
        <end position="606"/>
    </location>
</feature>
<dbReference type="AlphaFoldDB" id="A0A7D9EM31"/>
<reference evidence="4" key="1">
    <citation type="submission" date="2020-04" db="EMBL/GenBank/DDBJ databases">
        <authorList>
            <person name="Alioto T."/>
            <person name="Alioto T."/>
            <person name="Gomez Garrido J."/>
        </authorList>
    </citation>
    <scope>NUCLEOTIDE SEQUENCE</scope>
    <source>
        <strain evidence="4">A484AB</strain>
    </source>
</reference>
<dbReference type="PROSITE" id="PS50294">
    <property type="entry name" value="WD_REPEATS_REGION"/>
    <property type="match status" value="1"/>
</dbReference>
<dbReference type="InterPro" id="IPR001680">
    <property type="entry name" value="WD40_rpt"/>
</dbReference>
<feature type="compositionally biased region" description="Basic residues" evidence="3">
    <location>
        <begin position="542"/>
        <end position="552"/>
    </location>
</feature>
<feature type="compositionally biased region" description="Polar residues" evidence="3">
    <location>
        <begin position="632"/>
        <end position="642"/>
    </location>
</feature>